<keyword evidence="2" id="KW-1185">Reference proteome</keyword>
<dbReference type="AlphaFoldDB" id="A0A2W1N9U8"/>
<protein>
    <submittedName>
        <fullName evidence="1">Uncharacterized protein</fullName>
    </submittedName>
</protein>
<reference evidence="1" key="1">
    <citation type="submission" date="2018-06" db="EMBL/GenBank/DDBJ databases">
        <title>Paenibacillus xerothermodurans sp. nov. an extremely dry heat resistant spore forming bacterium isolated from the soil of Cape Canaveral, Florida.</title>
        <authorList>
            <person name="Seuylemezian A."/>
            <person name="Kaur N."/>
            <person name="Patil P."/>
            <person name="Patil P."/>
            <person name="Mayilraj S."/>
            <person name="Vaishampayan P."/>
        </authorList>
    </citation>
    <scope>NUCLEOTIDE SEQUENCE [LARGE SCALE GENOMIC DNA]</scope>
    <source>
        <strain evidence="1">ATCC 27380</strain>
    </source>
</reference>
<accession>A0A2W1N9U8</accession>
<dbReference type="OrthoDB" id="9916242at2"/>
<organism evidence="1 2">
    <name type="scientific">Paenibacillus xerothermodurans</name>
    <dbReference type="NCBI Taxonomy" id="1977292"/>
    <lineage>
        <taxon>Bacteria</taxon>
        <taxon>Bacillati</taxon>
        <taxon>Bacillota</taxon>
        <taxon>Bacilli</taxon>
        <taxon>Bacillales</taxon>
        <taxon>Paenibacillaceae</taxon>
        <taxon>Paenibacillus</taxon>
    </lineage>
</organism>
<comment type="caution">
    <text evidence="1">The sequence shown here is derived from an EMBL/GenBank/DDBJ whole genome shotgun (WGS) entry which is preliminary data.</text>
</comment>
<proteinExistence type="predicted"/>
<sequence>MKNGSYNFKHQCLYYQITKKENDYVLVFPLAKKYFNIQDIFENCTIYKLDSGKDLRMFDHTEKINQGVEFATVGFFLKKEAVDEISKLLE</sequence>
<evidence type="ECO:0000313" key="1">
    <source>
        <dbReference type="EMBL" id="PZE20430.1"/>
    </source>
</evidence>
<dbReference type="Proteomes" id="UP000214746">
    <property type="component" value="Unassembled WGS sequence"/>
</dbReference>
<dbReference type="RefSeq" id="WP_089200510.1">
    <property type="nucleotide sequence ID" value="NZ_NHRJ02000007.1"/>
</dbReference>
<evidence type="ECO:0000313" key="2">
    <source>
        <dbReference type="Proteomes" id="UP000214746"/>
    </source>
</evidence>
<dbReference type="EMBL" id="NHRJ02000007">
    <property type="protein sequence ID" value="PZE20430.1"/>
    <property type="molecule type" value="Genomic_DNA"/>
</dbReference>
<name>A0A2W1N9U8_PAEXE</name>
<gene>
    <name evidence="1" type="ORF">CBW46_013430</name>
</gene>